<accession>A0A2W7UIC6</accession>
<name>A0A2W7UIC6_9FLAO</name>
<dbReference type="OrthoDB" id="621220at2"/>
<dbReference type="Gene3D" id="2.40.160.50">
    <property type="entry name" value="membrane protein fhac: a member of the omp85/tpsb transporter family"/>
    <property type="match status" value="1"/>
</dbReference>
<dbReference type="Proteomes" id="UP000249177">
    <property type="component" value="Unassembled WGS sequence"/>
</dbReference>
<organism evidence="1 2">
    <name type="scientific">Flavobacterium aquariorum</name>
    <dbReference type="NCBI Taxonomy" id="2217670"/>
    <lineage>
        <taxon>Bacteria</taxon>
        <taxon>Pseudomonadati</taxon>
        <taxon>Bacteroidota</taxon>
        <taxon>Flavobacteriia</taxon>
        <taxon>Flavobacteriales</taxon>
        <taxon>Flavobacteriaceae</taxon>
        <taxon>Flavobacterium</taxon>
    </lineage>
</organism>
<proteinExistence type="predicted"/>
<dbReference type="AlphaFoldDB" id="A0A2W7UIC6"/>
<gene>
    <name evidence="1" type="ORF">DOS84_05150</name>
</gene>
<evidence type="ECO:0008006" key="3">
    <source>
        <dbReference type="Google" id="ProtNLM"/>
    </source>
</evidence>
<keyword evidence="2" id="KW-1185">Reference proteome</keyword>
<dbReference type="EMBL" id="QKXH01000002">
    <property type="protein sequence ID" value="PZX94937.1"/>
    <property type="molecule type" value="Genomic_DNA"/>
</dbReference>
<sequence length="419" mass="47956">MNFKTILKSKIIFLLILFYSQTILSQGGEKIEEEKKRPLRSIVDLFTKEDTLQISKPDSKTNLIAFPTLGYQPANGFTLGFISQFSFKIKPENKISLLSGGASYSTQKQVLTYIKNNMYINNDRLFFSGDFRYYVFSQSNYGLGTSIIPWGAEFQDFDFNSIEQPMNYNYFKFHETASYSIFSHFFVGAGIHFDSYTNINDKLLDVSKGQYTYHYTYSKNYGFSDKNYAVNGMSINLIYDTRDNLINTNKGLFLNMNYRYNPQTDLNRHSSSTLLLESRYFIPLSKINKQYVLGFWAYGQFQVSGRLPYLNLPAIGWDQNSRSGKGYTQGLLRGTNLIYLESEYRFPITKNQMISGTVFANATTASATDKSFASFESIQPAIGVGLRVLLDKDTLTNFIVNFGLGRDSQTFYFNDGEGF</sequence>
<evidence type="ECO:0000313" key="2">
    <source>
        <dbReference type="Proteomes" id="UP000249177"/>
    </source>
</evidence>
<evidence type="ECO:0000313" key="1">
    <source>
        <dbReference type="EMBL" id="PZX94937.1"/>
    </source>
</evidence>
<protein>
    <recommendedName>
        <fullName evidence="3">Bacterial surface antigen (D15) domain-containing protein</fullName>
    </recommendedName>
</protein>
<comment type="caution">
    <text evidence="1">The sequence shown here is derived from an EMBL/GenBank/DDBJ whole genome shotgun (WGS) entry which is preliminary data.</text>
</comment>
<reference evidence="1 2" key="1">
    <citation type="submission" date="2018-06" db="EMBL/GenBank/DDBJ databases">
        <title>Flavobacterium sp IMCC34762, genome.</title>
        <authorList>
            <person name="Joung Y."/>
            <person name="Cho J."/>
            <person name="Song J."/>
        </authorList>
    </citation>
    <scope>NUCLEOTIDE SEQUENCE [LARGE SCALE GENOMIC DNA]</scope>
    <source>
        <strain evidence="1 2">IMCC34762</strain>
    </source>
</reference>